<accession>A0ABV7VPG1</accession>
<evidence type="ECO:0000256" key="2">
    <source>
        <dbReference type="ARBA" id="ARBA00022801"/>
    </source>
</evidence>
<dbReference type="Proteomes" id="UP001595722">
    <property type="component" value="Unassembled WGS sequence"/>
</dbReference>
<keyword evidence="2 5" id="KW-0378">Hydrolase</keyword>
<dbReference type="RefSeq" id="WP_376864201.1">
    <property type="nucleotide sequence ID" value="NZ_JBHRYB010000001.1"/>
</dbReference>
<keyword evidence="6" id="KW-1185">Reference proteome</keyword>
<feature type="chain" id="PRO_5046084564" evidence="3">
    <location>
        <begin position="26"/>
        <end position="367"/>
    </location>
</feature>
<dbReference type="EC" id="3.-.-.-" evidence="5"/>
<proteinExistence type="predicted"/>
<evidence type="ECO:0000259" key="4">
    <source>
        <dbReference type="Pfam" id="PF01522"/>
    </source>
</evidence>
<dbReference type="GO" id="GO:0016787">
    <property type="term" value="F:hydrolase activity"/>
    <property type="evidence" value="ECO:0007669"/>
    <property type="project" value="UniProtKB-KW"/>
</dbReference>
<dbReference type="CDD" id="cd10917">
    <property type="entry name" value="CE4_NodB_like_6s_7s"/>
    <property type="match status" value="1"/>
</dbReference>
<comment type="caution">
    <text evidence="5">The sequence shown here is derived from an EMBL/GenBank/DDBJ whole genome shotgun (WGS) entry which is preliminary data.</text>
</comment>
<dbReference type="InterPro" id="IPR050248">
    <property type="entry name" value="Polysacc_deacetylase_ArnD"/>
</dbReference>
<keyword evidence="1" id="KW-0479">Metal-binding</keyword>
<dbReference type="PANTHER" id="PTHR10587:SF133">
    <property type="entry name" value="CHITIN DEACETYLASE 1-RELATED"/>
    <property type="match status" value="1"/>
</dbReference>
<dbReference type="EMBL" id="JBHRYB010000001">
    <property type="protein sequence ID" value="MFC3678651.1"/>
    <property type="molecule type" value="Genomic_DNA"/>
</dbReference>
<dbReference type="Gene3D" id="3.20.20.370">
    <property type="entry name" value="Glycoside hydrolase/deacetylase"/>
    <property type="match status" value="1"/>
</dbReference>
<evidence type="ECO:0000256" key="3">
    <source>
        <dbReference type="SAM" id="SignalP"/>
    </source>
</evidence>
<feature type="domain" description="NodB homology" evidence="4">
    <location>
        <begin position="187"/>
        <end position="294"/>
    </location>
</feature>
<dbReference type="Pfam" id="PF01522">
    <property type="entry name" value="Polysacc_deac_1"/>
    <property type="match status" value="1"/>
</dbReference>
<dbReference type="SUPFAM" id="SSF88713">
    <property type="entry name" value="Glycoside hydrolase/deacetylase"/>
    <property type="match status" value="1"/>
</dbReference>
<sequence>MKSARLFLSRFGLLSCLCLPLVAQAAGPEKVATLKRDLWPYPISSSEQFDRASNAEIQMLTLVISQTALQQEADIKAFTGLKKINPAQVQHWLTSTRQRLLNNHRQACHSLDAGSCATDWPALQQLSQKQLQQQLPAGLAEWAQHSRKFHQRYLYEQVRLAALFPRISSEIEVFSEQEVSGFELNDGEFLLTYDDGPSAKRSAPLTQALNQLNIHAFFFVLGENLEKVKPPKALYKDQCLASHGYQHKSHQKWENWQQSLADTRTQLNAYQPGPYWFRPPYGQRQPALLTDLQQQQEKLMLWNIDSQDWNRKLTDQQVADRVTTLMLLWRRGIILYHDIHSRALHNLPALQQLVSNSNKQWLDCRQF</sequence>
<protein>
    <submittedName>
        <fullName evidence="5">Polysaccharide deacetylase family protein</fullName>
        <ecNumber evidence="5">3.-.-.-</ecNumber>
    </submittedName>
</protein>
<evidence type="ECO:0000313" key="5">
    <source>
        <dbReference type="EMBL" id="MFC3678651.1"/>
    </source>
</evidence>
<dbReference type="InterPro" id="IPR011330">
    <property type="entry name" value="Glyco_hydro/deAcase_b/a-brl"/>
</dbReference>
<name>A0ABV7VPG1_9GAMM</name>
<evidence type="ECO:0000313" key="6">
    <source>
        <dbReference type="Proteomes" id="UP001595722"/>
    </source>
</evidence>
<evidence type="ECO:0000256" key="1">
    <source>
        <dbReference type="ARBA" id="ARBA00022723"/>
    </source>
</evidence>
<dbReference type="PANTHER" id="PTHR10587">
    <property type="entry name" value="GLYCOSYL TRANSFERASE-RELATED"/>
    <property type="match status" value="1"/>
</dbReference>
<feature type="signal peptide" evidence="3">
    <location>
        <begin position="1"/>
        <end position="25"/>
    </location>
</feature>
<reference evidence="6" key="1">
    <citation type="journal article" date="2019" name="Int. J. Syst. Evol. Microbiol.">
        <title>The Global Catalogue of Microorganisms (GCM) 10K type strain sequencing project: providing services to taxonomists for standard genome sequencing and annotation.</title>
        <authorList>
            <consortium name="The Broad Institute Genomics Platform"/>
            <consortium name="The Broad Institute Genome Sequencing Center for Infectious Disease"/>
            <person name="Wu L."/>
            <person name="Ma J."/>
        </authorList>
    </citation>
    <scope>NUCLEOTIDE SEQUENCE [LARGE SCALE GENOMIC DNA]</scope>
    <source>
        <strain evidence="6">KCTC 42424</strain>
    </source>
</reference>
<gene>
    <name evidence="5" type="ORF">ACFOMG_00830</name>
</gene>
<keyword evidence="3" id="KW-0732">Signal</keyword>
<dbReference type="InterPro" id="IPR002509">
    <property type="entry name" value="NODB_dom"/>
</dbReference>
<organism evidence="5 6">
    <name type="scientific">Bacterioplanoides pacificum</name>
    <dbReference type="NCBI Taxonomy" id="1171596"/>
    <lineage>
        <taxon>Bacteria</taxon>
        <taxon>Pseudomonadati</taxon>
        <taxon>Pseudomonadota</taxon>
        <taxon>Gammaproteobacteria</taxon>
        <taxon>Oceanospirillales</taxon>
        <taxon>Oceanospirillaceae</taxon>
        <taxon>Bacterioplanoides</taxon>
    </lineage>
</organism>